<dbReference type="GO" id="GO:0005576">
    <property type="term" value="C:extracellular region"/>
    <property type="evidence" value="ECO:0007669"/>
    <property type="project" value="UniProtKB-SubCell"/>
</dbReference>
<evidence type="ECO:0000256" key="9">
    <source>
        <dbReference type="ARBA" id="ARBA00038929"/>
    </source>
</evidence>
<evidence type="ECO:0000313" key="13">
    <source>
        <dbReference type="EMBL" id="KAG7192645.1"/>
    </source>
</evidence>
<accession>A0A9P7V7H6</accession>
<keyword evidence="14" id="KW-1185">Reference proteome</keyword>
<dbReference type="GO" id="GO:0004338">
    <property type="term" value="F:glucan exo-1,3-beta-glucosidase activity"/>
    <property type="evidence" value="ECO:0007669"/>
    <property type="project" value="UniProtKB-EC"/>
</dbReference>
<comment type="catalytic activity">
    <reaction evidence="8">
        <text>Successive hydrolysis of beta-D-glucose units from the non-reducing ends of (1-&gt;3)-beta-D-glucans, releasing alpha-glucose.</text>
        <dbReference type="EC" id="3.2.1.58"/>
    </reaction>
</comment>
<dbReference type="InterPro" id="IPR017853">
    <property type="entry name" value="GH"/>
</dbReference>
<evidence type="ECO:0000256" key="8">
    <source>
        <dbReference type="ARBA" id="ARBA00036824"/>
    </source>
</evidence>
<evidence type="ECO:0000256" key="7">
    <source>
        <dbReference type="ARBA" id="ARBA00023316"/>
    </source>
</evidence>
<keyword evidence="3" id="KW-0964">Secreted</keyword>
<dbReference type="PANTHER" id="PTHR31297:SF1">
    <property type="entry name" value="GLUCAN 1,3-BETA-GLUCOSIDASE I_II-RELATED"/>
    <property type="match status" value="1"/>
</dbReference>
<feature type="chain" id="PRO_5040352709" description="glucan 1,3-beta-glucosidase" evidence="11">
    <location>
        <begin position="20"/>
        <end position="474"/>
    </location>
</feature>
<evidence type="ECO:0000313" key="14">
    <source>
        <dbReference type="Proteomes" id="UP000790833"/>
    </source>
</evidence>
<dbReference type="InterPro" id="IPR001547">
    <property type="entry name" value="Glyco_hydro_5"/>
</dbReference>
<dbReference type="SUPFAM" id="SSF51445">
    <property type="entry name" value="(Trans)glycosidases"/>
    <property type="match status" value="1"/>
</dbReference>
<dbReference type="AlphaFoldDB" id="A0A9P7V7H6"/>
<evidence type="ECO:0000256" key="10">
    <source>
        <dbReference type="RuleBase" id="RU361153"/>
    </source>
</evidence>
<evidence type="ECO:0000256" key="5">
    <source>
        <dbReference type="ARBA" id="ARBA00022801"/>
    </source>
</evidence>
<dbReference type="GO" id="GO:0071555">
    <property type="term" value="P:cell wall organization"/>
    <property type="evidence" value="ECO:0007669"/>
    <property type="project" value="UniProtKB-KW"/>
</dbReference>
<evidence type="ECO:0000256" key="1">
    <source>
        <dbReference type="ARBA" id="ARBA00004613"/>
    </source>
</evidence>
<feature type="signal peptide" evidence="11">
    <location>
        <begin position="1"/>
        <end position="19"/>
    </location>
</feature>
<comment type="similarity">
    <text evidence="2 10">Belongs to the glycosyl hydrolase 5 (cellulase A) family.</text>
</comment>
<evidence type="ECO:0000256" key="4">
    <source>
        <dbReference type="ARBA" id="ARBA00022729"/>
    </source>
</evidence>
<name>A0A9P7V7H6_9ASCO</name>
<evidence type="ECO:0000256" key="11">
    <source>
        <dbReference type="SAM" id="SignalP"/>
    </source>
</evidence>
<evidence type="ECO:0000256" key="3">
    <source>
        <dbReference type="ARBA" id="ARBA00022525"/>
    </source>
</evidence>
<dbReference type="GO" id="GO:0009986">
    <property type="term" value="C:cell surface"/>
    <property type="evidence" value="ECO:0007669"/>
    <property type="project" value="TreeGrafter"/>
</dbReference>
<comment type="caution">
    <text evidence="13">The sequence shown here is derived from an EMBL/GenBank/DDBJ whole genome shotgun (WGS) entry which is preliminary data.</text>
</comment>
<dbReference type="Proteomes" id="UP000790833">
    <property type="component" value="Unassembled WGS sequence"/>
</dbReference>
<comment type="subcellular location">
    <subcellularLocation>
        <location evidence="1">Secreted</location>
    </subcellularLocation>
</comment>
<dbReference type="GeneID" id="66114799"/>
<dbReference type="EC" id="3.2.1.58" evidence="9"/>
<feature type="domain" description="Glycoside hydrolase family 5" evidence="12">
    <location>
        <begin position="97"/>
        <end position="339"/>
    </location>
</feature>
<dbReference type="Gene3D" id="3.20.20.80">
    <property type="entry name" value="Glycosidases"/>
    <property type="match status" value="1"/>
</dbReference>
<keyword evidence="6 10" id="KW-0326">Glycosidase</keyword>
<dbReference type="PANTHER" id="PTHR31297">
    <property type="entry name" value="GLUCAN ENDO-1,6-BETA-GLUCOSIDASE B"/>
    <property type="match status" value="1"/>
</dbReference>
<keyword evidence="5 10" id="KW-0378">Hydrolase</keyword>
<organism evidence="13 14">
    <name type="scientific">Scheffersomyces spartinae</name>
    <dbReference type="NCBI Taxonomy" id="45513"/>
    <lineage>
        <taxon>Eukaryota</taxon>
        <taxon>Fungi</taxon>
        <taxon>Dikarya</taxon>
        <taxon>Ascomycota</taxon>
        <taxon>Saccharomycotina</taxon>
        <taxon>Pichiomycetes</taxon>
        <taxon>Debaryomycetaceae</taxon>
        <taxon>Scheffersomyces</taxon>
    </lineage>
</organism>
<dbReference type="EMBL" id="JAHMUF010000016">
    <property type="protein sequence ID" value="KAG7192645.1"/>
    <property type="molecule type" value="Genomic_DNA"/>
</dbReference>
<dbReference type="GO" id="GO:0009251">
    <property type="term" value="P:glucan catabolic process"/>
    <property type="evidence" value="ECO:0007669"/>
    <property type="project" value="TreeGrafter"/>
</dbReference>
<evidence type="ECO:0000259" key="12">
    <source>
        <dbReference type="Pfam" id="PF00150"/>
    </source>
</evidence>
<evidence type="ECO:0000256" key="6">
    <source>
        <dbReference type="ARBA" id="ARBA00023295"/>
    </source>
</evidence>
<keyword evidence="4 11" id="KW-0732">Signal</keyword>
<dbReference type="PROSITE" id="PS00659">
    <property type="entry name" value="GLYCOSYL_HYDROL_F5"/>
    <property type="match status" value="1"/>
</dbReference>
<reference evidence="13" key="1">
    <citation type="submission" date="2021-03" db="EMBL/GenBank/DDBJ databases">
        <authorList>
            <person name="Palmer J.M."/>
        </authorList>
    </citation>
    <scope>NUCLEOTIDE SEQUENCE</scope>
    <source>
        <strain evidence="13">ARV_011</strain>
    </source>
</reference>
<keyword evidence="7" id="KW-0961">Cell wall biogenesis/degradation</keyword>
<gene>
    <name evidence="13" type="ORF">KQ657_001425</name>
</gene>
<protein>
    <recommendedName>
        <fullName evidence="9">glucan 1,3-beta-glucosidase</fullName>
        <ecNumber evidence="9">3.2.1.58</ecNumber>
    </recommendedName>
</protein>
<dbReference type="InterPro" id="IPR050386">
    <property type="entry name" value="Glycosyl_hydrolase_5"/>
</dbReference>
<proteinExistence type="inferred from homology"/>
<dbReference type="Pfam" id="PF00150">
    <property type="entry name" value="Cellulase"/>
    <property type="match status" value="1"/>
</dbReference>
<sequence>MIWVIQLIIVAVFGAQVFGFNISTNGTNSTIIQASINSDNFQYKGVALGGWLVLEPYITPSLFLAFNATANTTEADIPIDEYRYCEVLGTTEAKSRLEAHWNSWITEQDFANISSVGLNMVRIPVGYWSFLKYPGDPYVKGAQNYLDDAIDWAKKYDLKVWIDLHGVPGSQNGFDNSGYRDIGYPGWQNKTSYVEHSYEVLHSIYSKYGTESYRDTVIGIEVVNEPLGPLLNMTMVEQFYTTTYKDARNTQTLNNTIVFHDAFQALGYWDDVLVNKKNMTTSRRSQYYNILVDHHHYEVFTVDGLNQSIGQHITNIVNYATDIGKESIPAVVGEWSGALTDCTPWLNGVGIGTRWEGTSPYKNKALGKCAGVNNWSKWLLKDKKDHRKWIEIQLDQYGSKTKGWIFWCWKTESTIEWDFQRLVQLDLMPQPLDNFTYIKNGTDTDPHKSGSISRAAQLKWNLVITAVLLVVSSV</sequence>
<dbReference type="OrthoDB" id="62120at2759"/>
<dbReference type="InterPro" id="IPR018087">
    <property type="entry name" value="Glyco_hydro_5_CS"/>
</dbReference>
<evidence type="ECO:0000256" key="2">
    <source>
        <dbReference type="ARBA" id="ARBA00005641"/>
    </source>
</evidence>
<dbReference type="RefSeq" id="XP_043048195.1">
    <property type="nucleotide sequence ID" value="XM_043192223.1"/>
</dbReference>